<evidence type="ECO:0000313" key="2">
    <source>
        <dbReference type="EMBL" id="CAL67690.1"/>
    </source>
</evidence>
<feature type="transmembrane region" description="Helical" evidence="1">
    <location>
        <begin position="18"/>
        <end position="46"/>
    </location>
</feature>
<gene>
    <name evidence="2" type="ordered locus">GFO_2736</name>
</gene>
<keyword evidence="1" id="KW-0812">Transmembrane</keyword>
<accession>A0M4Z5</accession>
<keyword evidence="1" id="KW-0472">Membrane</keyword>
<keyword evidence="1" id="KW-1133">Transmembrane helix</keyword>
<protein>
    <submittedName>
        <fullName evidence="2">Uncharacterized protein</fullName>
    </submittedName>
</protein>
<name>A0M4Z5_CHRFK</name>
<dbReference type="EMBL" id="CU207366">
    <property type="protein sequence ID" value="CAL67690.1"/>
    <property type="molecule type" value="Genomic_DNA"/>
</dbReference>
<dbReference type="HOGENOM" id="CLU_2752156_0_0_10"/>
<evidence type="ECO:0000313" key="3">
    <source>
        <dbReference type="Proteomes" id="UP000000755"/>
    </source>
</evidence>
<evidence type="ECO:0000256" key="1">
    <source>
        <dbReference type="SAM" id="Phobius"/>
    </source>
</evidence>
<sequence>MDSALVLDMALAAVMEDIIIPTTLTIIIITIITTNLITITLLIIIVEEILQLATEKDKAEEVLILNGLEI</sequence>
<proteinExistence type="predicted"/>
<dbReference type="AlphaFoldDB" id="A0M4Z5"/>
<reference evidence="2 3" key="1">
    <citation type="journal article" date="2006" name="Environ. Microbiol.">
        <title>Whole genome analysis of the marine Bacteroidetes'Gramella forsetii' reveals adaptations to degradation of polymeric organic matter.</title>
        <authorList>
            <person name="Bauer M."/>
            <person name="Kube M."/>
            <person name="Teeling H."/>
            <person name="Richter M."/>
            <person name="Lombardot T."/>
            <person name="Allers E."/>
            <person name="Wuerdemann C.A."/>
            <person name="Quast C."/>
            <person name="Kuhl H."/>
            <person name="Knaust F."/>
            <person name="Woebken D."/>
            <person name="Bischof K."/>
            <person name="Mussmann M."/>
            <person name="Choudhuri J.V."/>
            <person name="Meyer F."/>
            <person name="Reinhardt R."/>
            <person name="Amann R.I."/>
            <person name="Gloeckner F.O."/>
        </authorList>
    </citation>
    <scope>NUCLEOTIDE SEQUENCE [LARGE SCALE GENOMIC DNA]</scope>
    <source>
        <strain evidence="2 3">KT0803</strain>
    </source>
</reference>
<dbReference type="Proteomes" id="UP000000755">
    <property type="component" value="Chromosome"/>
</dbReference>
<dbReference type="STRING" id="411154.GFO_2736"/>
<organism evidence="2 3">
    <name type="scientific">Christiangramia forsetii (strain DSM 17595 / CGMCC 1.15422 / KT0803)</name>
    <name type="common">Gramella forsetii</name>
    <dbReference type="NCBI Taxonomy" id="411154"/>
    <lineage>
        <taxon>Bacteria</taxon>
        <taxon>Pseudomonadati</taxon>
        <taxon>Bacteroidota</taxon>
        <taxon>Flavobacteriia</taxon>
        <taxon>Flavobacteriales</taxon>
        <taxon>Flavobacteriaceae</taxon>
        <taxon>Christiangramia</taxon>
    </lineage>
</organism>
<dbReference type="KEGG" id="gfo:GFO_2736"/>